<accession>A0A5C3P4P3</accession>
<feature type="non-terminal residue" evidence="2">
    <location>
        <position position="1"/>
    </location>
</feature>
<reference evidence="2 3" key="1">
    <citation type="journal article" date="2019" name="Nat. Ecol. Evol.">
        <title>Megaphylogeny resolves global patterns of mushroom evolution.</title>
        <authorList>
            <person name="Varga T."/>
            <person name="Krizsan K."/>
            <person name="Foldi C."/>
            <person name="Dima B."/>
            <person name="Sanchez-Garcia M."/>
            <person name="Sanchez-Ramirez S."/>
            <person name="Szollosi G.J."/>
            <person name="Szarkandi J.G."/>
            <person name="Papp V."/>
            <person name="Albert L."/>
            <person name="Andreopoulos W."/>
            <person name="Angelini C."/>
            <person name="Antonin V."/>
            <person name="Barry K.W."/>
            <person name="Bougher N.L."/>
            <person name="Buchanan P."/>
            <person name="Buyck B."/>
            <person name="Bense V."/>
            <person name="Catcheside P."/>
            <person name="Chovatia M."/>
            <person name="Cooper J."/>
            <person name="Damon W."/>
            <person name="Desjardin D."/>
            <person name="Finy P."/>
            <person name="Geml J."/>
            <person name="Haridas S."/>
            <person name="Hughes K."/>
            <person name="Justo A."/>
            <person name="Karasinski D."/>
            <person name="Kautmanova I."/>
            <person name="Kiss B."/>
            <person name="Kocsube S."/>
            <person name="Kotiranta H."/>
            <person name="LaButti K.M."/>
            <person name="Lechner B.E."/>
            <person name="Liimatainen K."/>
            <person name="Lipzen A."/>
            <person name="Lukacs Z."/>
            <person name="Mihaltcheva S."/>
            <person name="Morgado L.N."/>
            <person name="Niskanen T."/>
            <person name="Noordeloos M.E."/>
            <person name="Ohm R.A."/>
            <person name="Ortiz-Santana B."/>
            <person name="Ovrebo C."/>
            <person name="Racz N."/>
            <person name="Riley R."/>
            <person name="Savchenko A."/>
            <person name="Shiryaev A."/>
            <person name="Soop K."/>
            <person name="Spirin V."/>
            <person name="Szebenyi C."/>
            <person name="Tomsovsky M."/>
            <person name="Tulloss R.E."/>
            <person name="Uehling J."/>
            <person name="Grigoriev I.V."/>
            <person name="Vagvolgyi C."/>
            <person name="Papp T."/>
            <person name="Martin F.M."/>
            <person name="Miettinen O."/>
            <person name="Hibbett D.S."/>
            <person name="Nagy L.G."/>
        </authorList>
    </citation>
    <scope>NUCLEOTIDE SEQUENCE [LARGE SCALE GENOMIC DNA]</scope>
    <source>
        <strain evidence="2 3">HHB13444</strain>
    </source>
</reference>
<dbReference type="AlphaFoldDB" id="A0A5C3P4P3"/>
<organism evidence="2 3">
    <name type="scientific">Polyporus arcularius HHB13444</name>
    <dbReference type="NCBI Taxonomy" id="1314778"/>
    <lineage>
        <taxon>Eukaryota</taxon>
        <taxon>Fungi</taxon>
        <taxon>Dikarya</taxon>
        <taxon>Basidiomycota</taxon>
        <taxon>Agaricomycotina</taxon>
        <taxon>Agaricomycetes</taxon>
        <taxon>Polyporales</taxon>
        <taxon>Polyporaceae</taxon>
        <taxon>Polyporus</taxon>
    </lineage>
</organism>
<gene>
    <name evidence="2" type="ORF">K466DRAFT_498824</name>
</gene>
<dbReference type="InterPro" id="IPR046520">
    <property type="entry name" value="DUF6697"/>
</dbReference>
<feature type="domain" description="DUF6697" evidence="1">
    <location>
        <begin position="42"/>
        <end position="219"/>
    </location>
</feature>
<sequence>PDVKVKKELLLSDEFLLDALTWEGINYRFPIPVSPEIANQGFSRPYISHLYGGSLRATFPSPSPDMLEWHGLDDWAFLNLDYCPHAPTRPGYSGLHFSPHRARGTWEKLRAPLRTFVKLASSQWVYMGQYRLVPGKSLTTTAWMEQKPEVRKTWATGLLNKQWGSNVLLRVWFRKTKGVEYEPTKEDFADATVNIKEIRKAMTEQDIVDAYTCGEEVLWTLDSLPVE</sequence>
<dbReference type="Pfam" id="PF20411">
    <property type="entry name" value="DUF6697"/>
    <property type="match status" value="1"/>
</dbReference>
<keyword evidence="3" id="KW-1185">Reference proteome</keyword>
<dbReference type="Proteomes" id="UP000308197">
    <property type="component" value="Unassembled WGS sequence"/>
</dbReference>
<evidence type="ECO:0000313" key="3">
    <source>
        <dbReference type="Proteomes" id="UP000308197"/>
    </source>
</evidence>
<protein>
    <recommendedName>
        <fullName evidence="1">DUF6697 domain-containing protein</fullName>
    </recommendedName>
</protein>
<name>A0A5C3P4P3_9APHY</name>
<evidence type="ECO:0000313" key="2">
    <source>
        <dbReference type="EMBL" id="TFK83260.1"/>
    </source>
</evidence>
<proteinExistence type="predicted"/>
<dbReference type="STRING" id="1314778.A0A5C3P4P3"/>
<evidence type="ECO:0000259" key="1">
    <source>
        <dbReference type="Pfam" id="PF20411"/>
    </source>
</evidence>
<dbReference type="InParanoid" id="A0A5C3P4P3"/>
<dbReference type="EMBL" id="ML211408">
    <property type="protein sequence ID" value="TFK83260.1"/>
    <property type="molecule type" value="Genomic_DNA"/>
</dbReference>